<feature type="transmembrane region" description="Helical" evidence="6">
    <location>
        <begin position="179"/>
        <end position="201"/>
    </location>
</feature>
<dbReference type="AlphaFoldDB" id="A0A3M7R507"/>
<dbReference type="OrthoDB" id="551896at2759"/>
<evidence type="ECO:0000256" key="1">
    <source>
        <dbReference type="ARBA" id="ARBA00004141"/>
    </source>
</evidence>
<dbReference type="PANTHER" id="PTHR16007:SF15">
    <property type="entry name" value="TRANSMEMBRANE PROTEIN 45B"/>
    <property type="match status" value="1"/>
</dbReference>
<evidence type="ECO:0000256" key="6">
    <source>
        <dbReference type="SAM" id="Phobius"/>
    </source>
</evidence>
<dbReference type="Pfam" id="PF04819">
    <property type="entry name" value="DUF716"/>
    <property type="match status" value="1"/>
</dbReference>
<dbReference type="InterPro" id="IPR006904">
    <property type="entry name" value="DUF716"/>
</dbReference>
<evidence type="ECO:0000313" key="7">
    <source>
        <dbReference type="EMBL" id="RNA18626.1"/>
    </source>
</evidence>
<comment type="similarity">
    <text evidence="2">Belongs to the TMEM45 family.</text>
</comment>
<protein>
    <submittedName>
        <fullName evidence="7">Transmembrane 45A</fullName>
    </submittedName>
</protein>
<feature type="transmembrane region" description="Helical" evidence="6">
    <location>
        <begin position="153"/>
        <end position="173"/>
    </location>
</feature>
<dbReference type="PANTHER" id="PTHR16007">
    <property type="entry name" value="EPIDIDYMAL MEMBRANE PROTEIN E9-RELATED"/>
    <property type="match status" value="1"/>
</dbReference>
<comment type="subcellular location">
    <subcellularLocation>
        <location evidence="1">Membrane</location>
        <topology evidence="1">Multi-pass membrane protein</topology>
    </subcellularLocation>
</comment>
<keyword evidence="3 6" id="KW-0812">Transmembrane</keyword>
<feature type="transmembrane region" description="Helical" evidence="6">
    <location>
        <begin position="12"/>
        <end position="30"/>
    </location>
</feature>
<dbReference type="EMBL" id="REGN01004198">
    <property type="protein sequence ID" value="RNA18626.1"/>
    <property type="molecule type" value="Genomic_DNA"/>
</dbReference>
<reference evidence="7 8" key="1">
    <citation type="journal article" date="2018" name="Sci. Rep.">
        <title>Genomic signatures of local adaptation to the degree of environmental predictability in rotifers.</title>
        <authorList>
            <person name="Franch-Gras L."/>
            <person name="Hahn C."/>
            <person name="Garcia-Roger E.M."/>
            <person name="Carmona M.J."/>
            <person name="Serra M."/>
            <person name="Gomez A."/>
        </authorList>
    </citation>
    <scope>NUCLEOTIDE SEQUENCE [LARGE SCALE GENOMIC DNA]</scope>
    <source>
        <strain evidence="7">HYR1</strain>
    </source>
</reference>
<evidence type="ECO:0000256" key="3">
    <source>
        <dbReference type="ARBA" id="ARBA00022692"/>
    </source>
</evidence>
<evidence type="ECO:0000256" key="2">
    <source>
        <dbReference type="ARBA" id="ARBA00006948"/>
    </source>
</evidence>
<dbReference type="Proteomes" id="UP000276133">
    <property type="component" value="Unassembled WGS sequence"/>
</dbReference>
<evidence type="ECO:0000256" key="4">
    <source>
        <dbReference type="ARBA" id="ARBA00022989"/>
    </source>
</evidence>
<name>A0A3M7R507_BRAPC</name>
<keyword evidence="5 6" id="KW-0472">Membrane</keyword>
<comment type="caution">
    <text evidence="7">The sequence shown here is derived from an EMBL/GenBank/DDBJ whole genome shotgun (WGS) entry which is preliminary data.</text>
</comment>
<evidence type="ECO:0000313" key="8">
    <source>
        <dbReference type="Proteomes" id="UP000276133"/>
    </source>
</evidence>
<keyword evidence="4 6" id="KW-1133">Transmembrane helix</keyword>
<dbReference type="InterPro" id="IPR042127">
    <property type="entry name" value="TMEM45"/>
</dbReference>
<dbReference type="GO" id="GO:0016020">
    <property type="term" value="C:membrane"/>
    <property type="evidence" value="ECO:0007669"/>
    <property type="project" value="UniProtKB-SubCell"/>
</dbReference>
<evidence type="ECO:0000256" key="5">
    <source>
        <dbReference type="ARBA" id="ARBA00023136"/>
    </source>
</evidence>
<feature type="transmembrane region" description="Helical" evidence="6">
    <location>
        <begin position="251"/>
        <end position="274"/>
    </location>
</feature>
<sequence length="345" mass="40011">MGTLAGHLLPGSFFILFATWWGFITSIRFVQSRKKNTDKNTYKGTVAMPCICLPCRNMPLESYIKAVLAFIALLAEAYTGYKVHYRPKSQMEVGSNHSEHLHHHHKRSDDLVRVSSFELGNAQHITMYSAFILGSIVEIMVHHGVNLPRRVEYAMGIMAFSVEAFLFAFHLHGKKPLEVYVHVLLVYAIIGCIVFTCLEAYDPKQVLFTYGRILFTILQGTWFYQVGFMLYPPSDKPFFQWDLSNHRNMTIVTACFCWHVMLIIVGLFLQLWFVKRVFFDCYKFEKFVKRLKVIDGVQESDNKTRQDYYKEGHFGENSILIEKGECSDEDVIIDLNNNNNRIQLK</sequence>
<gene>
    <name evidence="7" type="ORF">BpHYR1_034129</name>
</gene>
<keyword evidence="8" id="KW-1185">Reference proteome</keyword>
<accession>A0A3M7R507</accession>
<organism evidence="7 8">
    <name type="scientific">Brachionus plicatilis</name>
    <name type="common">Marine rotifer</name>
    <name type="synonym">Brachionus muelleri</name>
    <dbReference type="NCBI Taxonomy" id="10195"/>
    <lineage>
        <taxon>Eukaryota</taxon>
        <taxon>Metazoa</taxon>
        <taxon>Spiralia</taxon>
        <taxon>Gnathifera</taxon>
        <taxon>Rotifera</taxon>
        <taxon>Eurotatoria</taxon>
        <taxon>Monogononta</taxon>
        <taxon>Pseudotrocha</taxon>
        <taxon>Ploima</taxon>
        <taxon>Brachionidae</taxon>
        <taxon>Brachionus</taxon>
    </lineage>
</organism>
<proteinExistence type="inferred from homology"/>
<feature type="transmembrane region" description="Helical" evidence="6">
    <location>
        <begin position="213"/>
        <end position="231"/>
    </location>
</feature>